<gene>
    <name evidence="7" type="ORF">HNR50_000900</name>
</gene>
<comment type="similarity">
    <text evidence="2">Belongs to the asparagine synthetase family.</text>
</comment>
<dbReference type="PANTHER" id="PTHR43284">
    <property type="entry name" value="ASPARAGINE SYNTHETASE (GLUTAMINE-HYDROLYZING)"/>
    <property type="match status" value="1"/>
</dbReference>
<feature type="site" description="Important for beta-aspartyl-AMP intermediate formation" evidence="5">
    <location>
        <position position="150"/>
    </location>
</feature>
<comment type="caution">
    <text evidence="7">The sequence shown here is derived from an EMBL/GenBank/DDBJ whole genome shotgun (WGS) entry which is preliminary data.</text>
</comment>
<comment type="pathway">
    <text evidence="1">Amino-acid biosynthesis; L-asparagine biosynthesis; L-asparagine from L-aspartate (L-Gln route): step 1/1.</text>
</comment>
<dbReference type="EC" id="6.3.5.4" evidence="3"/>
<reference evidence="7 8" key="1">
    <citation type="submission" date="2020-08" db="EMBL/GenBank/DDBJ databases">
        <title>Genomic Encyclopedia of Type Strains, Phase IV (KMG-IV): sequencing the most valuable type-strain genomes for metagenomic binning, comparative biology and taxonomic classification.</title>
        <authorList>
            <person name="Goeker M."/>
        </authorList>
    </citation>
    <scope>NUCLEOTIDE SEQUENCE [LARGE SCALE GENOMIC DNA]</scope>
    <source>
        <strain evidence="7 8">DSM 2461</strain>
    </source>
</reference>
<dbReference type="CDD" id="cd01991">
    <property type="entry name" value="Asn_synthase_B_C"/>
    <property type="match status" value="1"/>
</dbReference>
<organism evidence="7 8">
    <name type="scientific">Spirochaeta isovalerica</name>
    <dbReference type="NCBI Taxonomy" id="150"/>
    <lineage>
        <taxon>Bacteria</taxon>
        <taxon>Pseudomonadati</taxon>
        <taxon>Spirochaetota</taxon>
        <taxon>Spirochaetia</taxon>
        <taxon>Spirochaetales</taxon>
        <taxon>Spirochaetaceae</taxon>
        <taxon>Spirochaeta</taxon>
    </lineage>
</organism>
<protein>
    <recommendedName>
        <fullName evidence="3">asparagine synthase (glutamine-hydrolyzing)</fullName>
        <ecNumber evidence="3">6.3.5.4</ecNumber>
    </recommendedName>
</protein>
<dbReference type="Pfam" id="PF00733">
    <property type="entry name" value="Asn_synthase"/>
    <property type="match status" value="1"/>
</dbReference>
<dbReference type="InterPro" id="IPR001962">
    <property type="entry name" value="Asn_synthase"/>
</dbReference>
<dbReference type="InterPro" id="IPR051786">
    <property type="entry name" value="ASN_synthetase/amidase"/>
</dbReference>
<dbReference type="GO" id="GO:0004066">
    <property type="term" value="F:asparagine synthase (glutamine-hydrolyzing) activity"/>
    <property type="evidence" value="ECO:0007669"/>
    <property type="project" value="UniProtKB-EC"/>
</dbReference>
<dbReference type="PIRSF" id="PIRSF001589">
    <property type="entry name" value="Asn_synthetase_glu-h"/>
    <property type="match status" value="1"/>
</dbReference>
<dbReference type="GO" id="GO:0005829">
    <property type="term" value="C:cytosol"/>
    <property type="evidence" value="ECO:0007669"/>
    <property type="project" value="TreeGrafter"/>
</dbReference>
<accession>A0A841R7V0</accession>
<dbReference type="EMBL" id="JACHGJ010000001">
    <property type="protein sequence ID" value="MBB6479267.1"/>
    <property type="molecule type" value="Genomic_DNA"/>
</dbReference>
<dbReference type="InterPro" id="IPR006426">
    <property type="entry name" value="Asn_synth_AEB"/>
</dbReference>
<evidence type="ECO:0000256" key="3">
    <source>
        <dbReference type="ARBA" id="ARBA00012737"/>
    </source>
</evidence>
<dbReference type="PANTHER" id="PTHR43284:SF1">
    <property type="entry name" value="ASPARAGINE SYNTHETASE"/>
    <property type="match status" value="1"/>
</dbReference>
<evidence type="ECO:0000256" key="4">
    <source>
        <dbReference type="ARBA" id="ARBA00048741"/>
    </source>
</evidence>
<dbReference type="Proteomes" id="UP000587760">
    <property type="component" value="Unassembled WGS sequence"/>
</dbReference>
<evidence type="ECO:0000256" key="2">
    <source>
        <dbReference type="ARBA" id="ARBA00005752"/>
    </source>
</evidence>
<name>A0A841R7V0_9SPIO</name>
<keyword evidence="8" id="KW-1185">Reference proteome</keyword>
<evidence type="ECO:0000313" key="7">
    <source>
        <dbReference type="EMBL" id="MBB6479267.1"/>
    </source>
</evidence>
<dbReference type="Gene3D" id="3.40.50.620">
    <property type="entry name" value="HUPs"/>
    <property type="match status" value="1"/>
</dbReference>
<evidence type="ECO:0000256" key="5">
    <source>
        <dbReference type="PIRSR" id="PIRSR001589-3"/>
    </source>
</evidence>
<dbReference type="SUPFAM" id="SSF52402">
    <property type="entry name" value="Adenine nucleotide alpha hydrolases-like"/>
    <property type="match status" value="1"/>
</dbReference>
<evidence type="ECO:0000256" key="1">
    <source>
        <dbReference type="ARBA" id="ARBA00005187"/>
    </source>
</evidence>
<sequence>MTIKPYWEISFQSEPVKSEREYLEILEEKLREACRLRFTRSDVPVGAYLSGGIDSSITASLVSQYTTSLNTFSLRFEDSEFDEGIYQNEMAEKLGTEHHSIMISNRDIGSVFPEVVYYAERPILRTAPAPLFLLSRLVRESGFKVVVTGEGADETLAGYDIFREAKVRRIIAKNPNSSENLELIGQLYPWMERSPTNTPAFAKSFFSKNLDITDPFLSHRTRWETASNILKMFNPDFLGTVSSASVIHALQSTLPEQFSKWNSLQRDQWIEYRTLLSGYILSAQGDRMLMGNSVEGRFPFLDHIFNDFADNLPADLKLNGLLEKYLLKKTFKNIIPESIIHRPKQPYRAPDAQSFFFESGRHEWMEEILSMEMLKEAGIFQPEMVSRFVKKCTQKPEKKMGNTDNMRIVGIISTMLNFKQIIRKEKGPEKKFSSPEHIVDRV</sequence>
<dbReference type="AlphaFoldDB" id="A0A841R7V0"/>
<evidence type="ECO:0000259" key="6">
    <source>
        <dbReference type="Pfam" id="PF00733"/>
    </source>
</evidence>
<comment type="catalytic activity">
    <reaction evidence="4">
        <text>L-aspartate + L-glutamine + ATP + H2O = L-asparagine + L-glutamate + AMP + diphosphate + H(+)</text>
        <dbReference type="Rhea" id="RHEA:12228"/>
        <dbReference type="ChEBI" id="CHEBI:15377"/>
        <dbReference type="ChEBI" id="CHEBI:15378"/>
        <dbReference type="ChEBI" id="CHEBI:29985"/>
        <dbReference type="ChEBI" id="CHEBI:29991"/>
        <dbReference type="ChEBI" id="CHEBI:30616"/>
        <dbReference type="ChEBI" id="CHEBI:33019"/>
        <dbReference type="ChEBI" id="CHEBI:58048"/>
        <dbReference type="ChEBI" id="CHEBI:58359"/>
        <dbReference type="ChEBI" id="CHEBI:456215"/>
        <dbReference type="EC" id="6.3.5.4"/>
    </reaction>
</comment>
<evidence type="ECO:0000313" key="8">
    <source>
        <dbReference type="Proteomes" id="UP000587760"/>
    </source>
</evidence>
<dbReference type="InterPro" id="IPR014729">
    <property type="entry name" value="Rossmann-like_a/b/a_fold"/>
</dbReference>
<dbReference type="GO" id="GO:0006529">
    <property type="term" value="P:asparagine biosynthetic process"/>
    <property type="evidence" value="ECO:0007669"/>
    <property type="project" value="InterPro"/>
</dbReference>
<proteinExistence type="inferred from homology"/>
<feature type="domain" description="Asparagine synthetase" evidence="6">
    <location>
        <begin position="26"/>
        <end position="397"/>
    </location>
</feature>